<dbReference type="InterPro" id="IPR054363">
    <property type="entry name" value="GH95_cat"/>
</dbReference>
<evidence type="ECO:0000313" key="4">
    <source>
        <dbReference type="EMBL" id="MDN5213682.1"/>
    </source>
</evidence>
<feature type="domain" description="Glycosyl hydrolase family 95 N-terminal" evidence="1">
    <location>
        <begin position="27"/>
        <end position="262"/>
    </location>
</feature>
<proteinExistence type="predicted"/>
<dbReference type="PANTHER" id="PTHR31084:SF0">
    <property type="entry name" value="ALPHA-L-FUCOSIDASE 2"/>
    <property type="match status" value="1"/>
</dbReference>
<dbReference type="RefSeq" id="WP_346759019.1">
    <property type="nucleotide sequence ID" value="NZ_JAUJEB010000003.1"/>
</dbReference>
<dbReference type="PIRSF" id="PIRSF007663">
    <property type="entry name" value="UCP007663"/>
    <property type="match status" value="1"/>
</dbReference>
<dbReference type="Pfam" id="PF21307">
    <property type="entry name" value="Glyco_hydro_95_C"/>
    <property type="match status" value="1"/>
</dbReference>
<dbReference type="InterPro" id="IPR012341">
    <property type="entry name" value="6hp_glycosidase-like_sf"/>
</dbReference>
<dbReference type="InterPro" id="IPR008928">
    <property type="entry name" value="6-hairpin_glycosidase_sf"/>
</dbReference>
<dbReference type="EMBL" id="JAUJEB010000003">
    <property type="protein sequence ID" value="MDN5213682.1"/>
    <property type="molecule type" value="Genomic_DNA"/>
</dbReference>
<sequence length="795" mass="89468">MRIAWRIIILAFIFGCSTEEKSFQNQLWFSSPAQRWFEALPIGNGRQGAMIYGGVKEELISLTENTYYSGAVSDHLKKGASEHLPAIRQALLSQNYQLATSLSENILANKSNYGTNLPMANLKITFEHESTATAYKRSLNLENALAIVDYQIDDVTYTREYLASNTDGIIAFHFKTNKNGVLNFQVEIDGFERPVEISDSGKDLIFKCQAREQKHSDGQTGADAYSMVSVIDNNGSTVLKDSKLYIANASDVTILVATATTFGDSDPEKYCTEKIAVAGKKSFDQIRTDHEIDYRKLFNRMKFSLGVDSLQKIPTDERVKNVAGGGTDLGLIPLMYQYARYLTISSSRENSILPSHLQGIWNDNVACQIGWTCDMHLDVNTQMNYWLTETTNLRECAAPLFDWIENTLVPSGKNTAKEVYGVNGWVAHTVSNPWGFTGPGWSTYWGLHPTAGAWIASHLWDRYTFTKDHQFLEKHGYPVLKSSAEFFMNYMFEDPETGYMVTGPACSPENKFRVGSEDYTLDMMPTGDLAIIRQLLESCVAAGTVLGEDTSFTKKVRATINKLPPYKIDANGKLQEWYFDHEEALPHHRHMTHLLGVFPFASIQPEVTPRLAEAAWQSVLSRLTPKDKWEDTGWARSLLILNAARLWKAEEANSHVEEMMRLLTEDNLMVIHPPTAGAKSNVYELDGNTGFCMGVTEMLLQSHFTASDIKSNMLNCDAETPVLHFLPALPRQWDEGEICGLQARGGFEVDLKWKNNTLREARVISKLNQTGVIRYGKSFETIKLNAGEPYYWKMP</sequence>
<dbReference type="Pfam" id="PF22124">
    <property type="entry name" value="Glyco_hydro_95_cat"/>
    <property type="match status" value="1"/>
</dbReference>
<evidence type="ECO:0000259" key="1">
    <source>
        <dbReference type="Pfam" id="PF14498"/>
    </source>
</evidence>
<gene>
    <name evidence="4" type="ORF">QQ020_16540</name>
</gene>
<dbReference type="SUPFAM" id="SSF48208">
    <property type="entry name" value="Six-hairpin glycosidases"/>
    <property type="match status" value="1"/>
</dbReference>
<evidence type="ECO:0000259" key="3">
    <source>
        <dbReference type="Pfam" id="PF22124"/>
    </source>
</evidence>
<reference evidence="4" key="1">
    <citation type="submission" date="2023-06" db="EMBL/GenBank/DDBJ databases">
        <title>Genomic of Agaribacillus aureum.</title>
        <authorList>
            <person name="Wang G."/>
        </authorList>
    </citation>
    <scope>NUCLEOTIDE SEQUENCE</scope>
    <source>
        <strain evidence="4">BMA12</strain>
    </source>
</reference>
<dbReference type="Pfam" id="PF14498">
    <property type="entry name" value="Glyco_hyd_65N_2"/>
    <property type="match status" value="1"/>
</dbReference>
<dbReference type="Proteomes" id="UP001172083">
    <property type="component" value="Unassembled WGS sequence"/>
</dbReference>
<feature type="domain" description="Glycosyl hydrolase family 95 catalytic" evidence="3">
    <location>
        <begin position="282"/>
        <end position="699"/>
    </location>
</feature>
<protein>
    <submittedName>
        <fullName evidence="4">Glycoside hydrolase N-terminal domain-containing protein</fullName>
    </submittedName>
</protein>
<keyword evidence="5" id="KW-1185">Reference proteome</keyword>
<keyword evidence="4" id="KW-0378">Hydrolase</keyword>
<name>A0ABT8L7E7_9BACT</name>
<dbReference type="InterPro" id="IPR016518">
    <property type="entry name" value="Alpha-L-fucosidase"/>
</dbReference>
<organism evidence="4 5">
    <name type="scientific">Agaribacillus aureus</name>
    <dbReference type="NCBI Taxonomy" id="3051825"/>
    <lineage>
        <taxon>Bacteria</taxon>
        <taxon>Pseudomonadati</taxon>
        <taxon>Bacteroidota</taxon>
        <taxon>Cytophagia</taxon>
        <taxon>Cytophagales</taxon>
        <taxon>Splendidivirgaceae</taxon>
        <taxon>Agaribacillus</taxon>
    </lineage>
</organism>
<dbReference type="PANTHER" id="PTHR31084">
    <property type="entry name" value="ALPHA-L-FUCOSIDASE 2"/>
    <property type="match status" value="1"/>
</dbReference>
<dbReference type="InterPro" id="IPR027414">
    <property type="entry name" value="GH95_N_dom"/>
</dbReference>
<dbReference type="Gene3D" id="1.50.10.10">
    <property type="match status" value="1"/>
</dbReference>
<dbReference type="InterPro" id="IPR049053">
    <property type="entry name" value="AFCA-like_C"/>
</dbReference>
<evidence type="ECO:0000259" key="2">
    <source>
        <dbReference type="Pfam" id="PF21307"/>
    </source>
</evidence>
<dbReference type="GO" id="GO:0016787">
    <property type="term" value="F:hydrolase activity"/>
    <property type="evidence" value="ECO:0007669"/>
    <property type="project" value="UniProtKB-KW"/>
</dbReference>
<evidence type="ECO:0000313" key="5">
    <source>
        <dbReference type="Proteomes" id="UP001172083"/>
    </source>
</evidence>
<accession>A0ABT8L7E7</accession>
<feature type="domain" description="Alpha fucosidase A-like C-terminal" evidence="2">
    <location>
        <begin position="722"/>
        <end position="781"/>
    </location>
</feature>
<comment type="caution">
    <text evidence="4">The sequence shown here is derived from an EMBL/GenBank/DDBJ whole genome shotgun (WGS) entry which is preliminary data.</text>
</comment>